<name>A0ABU4NPL3_9ACTN</name>
<dbReference type="EMBL" id="JARAYU010000011">
    <property type="protein sequence ID" value="MDX3703729.1"/>
    <property type="molecule type" value="Genomic_DNA"/>
</dbReference>
<feature type="compositionally biased region" description="Basic and acidic residues" evidence="1">
    <location>
        <begin position="86"/>
        <end position="98"/>
    </location>
</feature>
<dbReference type="Proteomes" id="UP001271274">
    <property type="component" value="Unassembled WGS sequence"/>
</dbReference>
<dbReference type="RefSeq" id="WP_319062947.1">
    <property type="nucleotide sequence ID" value="NZ_JARAYT010000027.1"/>
</dbReference>
<proteinExistence type="predicted"/>
<gene>
    <name evidence="3" type="ORF">PV662_29025</name>
</gene>
<keyword evidence="4" id="KW-1185">Reference proteome</keyword>
<dbReference type="InterPro" id="IPR032710">
    <property type="entry name" value="NTF2-like_dom_sf"/>
</dbReference>
<feature type="domain" description="SnoaL-like" evidence="2">
    <location>
        <begin position="26"/>
        <end position="91"/>
    </location>
</feature>
<organism evidence="3 4">
    <name type="scientific">Streptomyces europaeiscabiei</name>
    <dbReference type="NCBI Taxonomy" id="146819"/>
    <lineage>
        <taxon>Bacteria</taxon>
        <taxon>Bacillati</taxon>
        <taxon>Actinomycetota</taxon>
        <taxon>Actinomycetes</taxon>
        <taxon>Kitasatosporales</taxon>
        <taxon>Streptomycetaceae</taxon>
        <taxon>Streptomyces</taxon>
    </lineage>
</organism>
<dbReference type="SUPFAM" id="SSF54427">
    <property type="entry name" value="NTF2-like"/>
    <property type="match status" value="1"/>
</dbReference>
<protein>
    <submittedName>
        <fullName evidence="3">Nuclear transport factor 2 family protein</fullName>
    </submittedName>
</protein>
<feature type="region of interest" description="Disordered" evidence="1">
    <location>
        <begin position="86"/>
        <end position="108"/>
    </location>
</feature>
<evidence type="ECO:0000313" key="4">
    <source>
        <dbReference type="Proteomes" id="UP001271274"/>
    </source>
</evidence>
<reference evidence="3 4" key="1">
    <citation type="journal article" date="2023" name="Microb. Genom.">
        <title>Mesoterricola silvestris gen. nov., sp. nov., Mesoterricola sediminis sp. nov., Geothrix oryzae sp. nov., Geothrix edaphica sp. nov., Geothrix rubra sp. nov., and Geothrix limicola sp. nov., six novel members of Acidobacteriota isolated from soils.</title>
        <authorList>
            <person name="Weisberg A.J."/>
            <person name="Pearce E."/>
            <person name="Kramer C.G."/>
            <person name="Chang J.H."/>
            <person name="Clarke C.R."/>
        </authorList>
    </citation>
    <scope>NUCLEOTIDE SEQUENCE [LARGE SCALE GENOMIC DNA]</scope>
    <source>
        <strain evidence="3 4">ID09-01A</strain>
    </source>
</reference>
<evidence type="ECO:0000313" key="3">
    <source>
        <dbReference type="EMBL" id="MDX3703729.1"/>
    </source>
</evidence>
<comment type="caution">
    <text evidence="3">The sequence shown here is derived from an EMBL/GenBank/DDBJ whole genome shotgun (WGS) entry which is preliminary data.</text>
</comment>
<dbReference type="Gene3D" id="3.10.450.50">
    <property type="match status" value="1"/>
</dbReference>
<dbReference type="Pfam" id="PF12680">
    <property type="entry name" value="SnoaL_2"/>
    <property type="match status" value="1"/>
</dbReference>
<feature type="compositionally biased region" description="Low complexity" evidence="1">
    <location>
        <begin position="1"/>
        <end position="20"/>
    </location>
</feature>
<evidence type="ECO:0000256" key="1">
    <source>
        <dbReference type="SAM" id="MobiDB-lite"/>
    </source>
</evidence>
<dbReference type="InterPro" id="IPR037401">
    <property type="entry name" value="SnoaL-like"/>
</dbReference>
<sequence>MTSTPSAPSAPSAPSTPSTPDLRRTVERFWAAAEERDWAAFAGTLAEDVLYELPQTRERIRGRERYVQFNREYPGDWHARIERVVAEPGHVGETEQPDRPGQPGQPGQVVSWTYVTVGLEEMYAISFFTGDSDGRIATVTDFWPEPYEPPAGREHLVERY</sequence>
<evidence type="ECO:0000259" key="2">
    <source>
        <dbReference type="Pfam" id="PF12680"/>
    </source>
</evidence>
<accession>A0ABU4NPL3</accession>
<feature type="region of interest" description="Disordered" evidence="1">
    <location>
        <begin position="1"/>
        <end position="22"/>
    </location>
</feature>